<dbReference type="OrthoDB" id="4913900at2759"/>
<dbReference type="InterPro" id="IPR036188">
    <property type="entry name" value="FAD/NAD-bd_sf"/>
</dbReference>
<organism evidence="1 2">
    <name type="scientific">[Torrubiella] hemipterigena</name>
    <dbReference type="NCBI Taxonomy" id="1531966"/>
    <lineage>
        <taxon>Eukaryota</taxon>
        <taxon>Fungi</taxon>
        <taxon>Dikarya</taxon>
        <taxon>Ascomycota</taxon>
        <taxon>Pezizomycotina</taxon>
        <taxon>Sordariomycetes</taxon>
        <taxon>Hypocreomycetidae</taxon>
        <taxon>Hypocreales</taxon>
        <taxon>Clavicipitaceae</taxon>
        <taxon>Clavicipitaceae incertae sedis</taxon>
        <taxon>'Torrubiella' clade</taxon>
    </lineage>
</organism>
<evidence type="ECO:0000313" key="1">
    <source>
        <dbReference type="EMBL" id="CEJ94145.1"/>
    </source>
</evidence>
<reference evidence="1 2" key="1">
    <citation type="journal article" date="2015" name="Genome Announc.">
        <title>Draft Genome Sequence and Gene Annotation of the Entomopathogenic Fungus Verticillium hemipterigenum.</title>
        <authorList>
            <person name="Horn F."/>
            <person name="Habel A."/>
            <person name="Scharf D.H."/>
            <person name="Dworschak J."/>
            <person name="Brakhage A.A."/>
            <person name="Guthke R."/>
            <person name="Hertweck C."/>
            <person name="Linde J."/>
        </authorList>
    </citation>
    <scope>NUCLEOTIDE SEQUENCE [LARGE SCALE GENOMIC DNA]</scope>
</reference>
<keyword evidence="2" id="KW-1185">Reference proteome</keyword>
<name>A0A0A1TQJ7_9HYPO</name>
<evidence type="ECO:0000313" key="2">
    <source>
        <dbReference type="Proteomes" id="UP000039046"/>
    </source>
</evidence>
<dbReference type="AlphaFoldDB" id="A0A0A1TQJ7"/>
<protein>
    <submittedName>
        <fullName evidence="1">Uncharacterized protein</fullName>
    </submittedName>
</protein>
<dbReference type="Proteomes" id="UP000039046">
    <property type="component" value="Unassembled WGS sequence"/>
</dbReference>
<dbReference type="EMBL" id="CDHN01000006">
    <property type="protein sequence ID" value="CEJ94145.1"/>
    <property type="molecule type" value="Genomic_DNA"/>
</dbReference>
<accession>A0A0A1TQJ7</accession>
<dbReference type="SUPFAM" id="SSF51905">
    <property type="entry name" value="FAD/NAD(P)-binding domain"/>
    <property type="match status" value="1"/>
</dbReference>
<gene>
    <name evidence="1" type="ORF">VHEMI09695</name>
</gene>
<dbReference type="HOGENOM" id="CLU_044367_0_0_1"/>
<sequence length="465" mass="51752">MTAPNTSTASANGPVFAIIGGGIAGSIQAIHLAERYPWLNIRIFEQRKEALNGTSSMNPGRPTFGFHYHHLDTALFCQENTINFAKFLHGIGCKHVFAQAPQHGIYVLMKGAVQILGETIRPVYDSDDIKPIFEQIRCHAVKKYSNDDYFNKHFGSPDQICRELTKAEYNRFITAEFQTGLGACYETTEKTFNMPYICTFLRQKLKTYTNITVVTEAKVTHIEPIFSAQWSGYSVGFKKGPDGIEQTEVVQLLTLACWERVGLFRQQLGKPACDPTYNRLKVLAILELEVKAQDLDMIRPIFVASGAYSMISPQECIMTPSGTILCRIACTLAIITNKMISMDNEALPPEYDKLIFGTVSHDERMALGQPILEGAKQIFTCLEHATLADVRFGTIRVPFGAGGGVGLHDPASEHHAREVPGCYQLGNGLFVNEAMKVTYSIHNAETILEWCLEDIAKLRALFPRA</sequence>
<proteinExistence type="predicted"/>